<dbReference type="FunCoup" id="Q19164">
    <property type="interactions" value="1439"/>
</dbReference>
<dbReference type="AlphaFoldDB" id="Q19164"/>
<dbReference type="eggNOG" id="ENOG502TGZG">
    <property type="taxonomic scope" value="Eukaryota"/>
</dbReference>
<gene>
    <name evidence="1" type="ORF">CELE_F07D3.3</name>
    <name evidence="1 3" type="ORF">F07D3.3</name>
</gene>
<sequence length="260" mass="30437">MPPDKRNPNSEPTLMIGDVPMNFDFSHIDNLICNTYPTPIQLRKSPTRNETSINAFYQYSSFVDARNALRILNGAVVPGMENHYQLDMNFTKQRVEACAHITISFVHFNRFEVMKLFSRYSSVLGLSQYNFKLWNGSVPRTTSFIRFRDQDECMQAVQELNNIPVEDSVIHMTISTRFIDSLKEYVIKREAEKMEVGVPEFHNFYEKKRVNVEQFNEIVMASSSEYFDDLEASRWSSIAFKTNAIDIHYNRQITIDYFEN</sequence>
<dbReference type="CTD" id="184140"/>
<dbReference type="SUPFAM" id="SSF54928">
    <property type="entry name" value="RNA-binding domain, RBD"/>
    <property type="match status" value="1"/>
</dbReference>
<dbReference type="AGR" id="WB:WBGene00008556"/>
<evidence type="ECO:0000313" key="2">
    <source>
        <dbReference type="Proteomes" id="UP000001940"/>
    </source>
</evidence>
<dbReference type="GO" id="GO:0006376">
    <property type="term" value="P:mRNA splice site recognition"/>
    <property type="evidence" value="ECO:0000318"/>
    <property type="project" value="GO_Central"/>
</dbReference>
<dbReference type="GeneID" id="184140"/>
<evidence type="ECO:0000313" key="3">
    <source>
        <dbReference type="WormBase" id="F07D3.3"/>
    </source>
</evidence>
<dbReference type="CDD" id="cd00590">
    <property type="entry name" value="RRM_SF"/>
    <property type="match status" value="1"/>
</dbReference>
<dbReference type="OMA" id="EACAHIT"/>
<accession>Q19164</accession>
<keyword evidence="2" id="KW-1185">Reference proteome</keyword>
<dbReference type="PhylomeDB" id="Q19164"/>
<dbReference type="GO" id="GO:0005829">
    <property type="term" value="C:cytosol"/>
    <property type="evidence" value="ECO:0000318"/>
    <property type="project" value="GO_Central"/>
</dbReference>
<name>Q19164_CAEEL</name>
<dbReference type="HOGENOM" id="CLU_1099353_0_0_1"/>
<evidence type="ECO:0000313" key="1">
    <source>
        <dbReference type="EMBL" id="CAA94888.2"/>
    </source>
</evidence>
<dbReference type="InterPro" id="IPR035979">
    <property type="entry name" value="RBD_domain_sf"/>
</dbReference>
<dbReference type="OrthoDB" id="5773087at2759"/>
<dbReference type="InParanoid" id="Q19164"/>
<dbReference type="Proteomes" id="UP000001940">
    <property type="component" value="Chromosome V"/>
</dbReference>
<dbReference type="KEGG" id="cel:CELE_F07D3.3"/>
<dbReference type="EMBL" id="BX284605">
    <property type="protein sequence ID" value="CAA94888.2"/>
    <property type="molecule type" value="Genomic_DNA"/>
</dbReference>
<dbReference type="STRING" id="6239.F07D3.3.1"/>
<dbReference type="SMR" id="Q19164"/>
<dbReference type="GO" id="GO:0003729">
    <property type="term" value="F:mRNA binding"/>
    <property type="evidence" value="ECO:0000318"/>
    <property type="project" value="GO_Central"/>
</dbReference>
<protein>
    <submittedName>
        <fullName evidence="1">RRM domain-containing protein</fullName>
    </submittedName>
</protein>
<dbReference type="WormBase" id="F07D3.3">
    <property type="protein sequence ID" value="CE41785"/>
    <property type="gene ID" value="WBGene00008556"/>
</dbReference>
<organism evidence="1 2">
    <name type="scientific">Caenorhabditis elegans</name>
    <dbReference type="NCBI Taxonomy" id="6239"/>
    <lineage>
        <taxon>Eukaryota</taxon>
        <taxon>Metazoa</taxon>
        <taxon>Ecdysozoa</taxon>
        <taxon>Nematoda</taxon>
        <taxon>Chromadorea</taxon>
        <taxon>Rhabditida</taxon>
        <taxon>Rhabditina</taxon>
        <taxon>Rhabditomorpha</taxon>
        <taxon>Rhabditoidea</taxon>
        <taxon>Rhabditidae</taxon>
        <taxon>Peloderinae</taxon>
        <taxon>Caenorhabditis</taxon>
    </lineage>
</organism>
<proteinExistence type="predicted"/>
<dbReference type="PaxDb" id="6239-F07D3.3"/>
<dbReference type="Bgee" id="WBGene00008556">
    <property type="expression patterns" value="Expressed in larva and 1 other cell type or tissue"/>
</dbReference>
<dbReference type="RefSeq" id="NP_505443.2">
    <property type="nucleotide sequence ID" value="NM_073042.2"/>
</dbReference>
<reference evidence="1 2" key="1">
    <citation type="journal article" date="1998" name="Science">
        <title>Genome sequence of the nematode C. elegans: a platform for investigating biology.</title>
        <authorList>
            <consortium name="The C. elegans sequencing consortium"/>
            <person name="Sulson J.E."/>
            <person name="Waterston R."/>
        </authorList>
    </citation>
    <scope>NUCLEOTIDE SEQUENCE [LARGE SCALE GENOMIC DNA]</scope>
    <source>
        <strain evidence="1 2">Bristol N2</strain>
    </source>
</reference>
<dbReference type="UCSC" id="F07D3.3">
    <property type="organism name" value="c. elegans"/>
</dbReference>